<dbReference type="CDD" id="cd13585">
    <property type="entry name" value="PBP2_TMBP_like"/>
    <property type="match status" value="1"/>
</dbReference>
<evidence type="ECO:0000256" key="4">
    <source>
        <dbReference type="ARBA" id="ARBA00023139"/>
    </source>
</evidence>
<keyword evidence="5" id="KW-0449">Lipoprotein</keyword>
<dbReference type="EMBL" id="CP073708">
    <property type="protein sequence ID" value="QUO42391.1"/>
    <property type="molecule type" value="Genomic_DNA"/>
</dbReference>
<dbReference type="PANTHER" id="PTHR43649">
    <property type="entry name" value="ARABINOSE-BINDING PROTEIN-RELATED"/>
    <property type="match status" value="1"/>
</dbReference>
<dbReference type="EMBL" id="CP066308">
    <property type="protein sequence ID" value="QQE75365.1"/>
    <property type="molecule type" value="Genomic_DNA"/>
</dbReference>
<dbReference type="SUPFAM" id="SSF53850">
    <property type="entry name" value="Periplasmic binding protein-like II"/>
    <property type="match status" value="1"/>
</dbReference>
<protein>
    <submittedName>
        <fullName evidence="7">Sugar ABC transporter substrate-binding protein</fullName>
    </submittedName>
</protein>
<dbReference type="RefSeq" id="WP_198828894.1">
    <property type="nucleotide sequence ID" value="NZ_CP066308.1"/>
</dbReference>
<evidence type="ECO:0000256" key="3">
    <source>
        <dbReference type="ARBA" id="ARBA00023136"/>
    </source>
</evidence>
<feature type="signal peptide" evidence="6">
    <location>
        <begin position="1"/>
        <end position="29"/>
    </location>
</feature>
<keyword evidence="4" id="KW-0564">Palmitate</keyword>
<name>A0A7T5EML1_9BACL</name>
<dbReference type="Gene3D" id="3.40.190.10">
    <property type="entry name" value="Periplasmic binding protein-like II"/>
    <property type="match status" value="1"/>
</dbReference>
<dbReference type="Proteomes" id="UP000677234">
    <property type="component" value="Chromosome"/>
</dbReference>
<keyword evidence="1" id="KW-1003">Cell membrane</keyword>
<evidence type="ECO:0000256" key="5">
    <source>
        <dbReference type="ARBA" id="ARBA00023288"/>
    </source>
</evidence>
<keyword evidence="10" id="KW-1185">Reference proteome</keyword>
<dbReference type="PROSITE" id="PS51257">
    <property type="entry name" value="PROKAR_LIPOPROTEIN"/>
    <property type="match status" value="1"/>
</dbReference>
<keyword evidence="2 6" id="KW-0732">Signal</keyword>
<evidence type="ECO:0000256" key="2">
    <source>
        <dbReference type="ARBA" id="ARBA00022729"/>
    </source>
</evidence>
<evidence type="ECO:0000313" key="9">
    <source>
        <dbReference type="Proteomes" id="UP000595847"/>
    </source>
</evidence>
<reference evidence="8" key="2">
    <citation type="submission" date="2021-04" db="EMBL/GenBank/DDBJ databases">
        <title>Brevibacillus composti FJAT-54423, complete genome.</title>
        <authorList>
            <person name="Tang R."/>
        </authorList>
    </citation>
    <scope>NUCLEOTIDE SEQUENCE</scope>
    <source>
        <strain evidence="8">FJAT-54424</strain>
    </source>
</reference>
<evidence type="ECO:0000313" key="10">
    <source>
        <dbReference type="Proteomes" id="UP000677234"/>
    </source>
</evidence>
<accession>A0A7T5EML1</accession>
<dbReference type="Proteomes" id="UP000595847">
    <property type="component" value="Chromosome"/>
</dbReference>
<dbReference type="PANTHER" id="PTHR43649:SF33">
    <property type="entry name" value="POLYGALACTURONAN_RHAMNOGALACTURONAN-BINDING PROTEIN YTCQ"/>
    <property type="match status" value="1"/>
</dbReference>
<dbReference type="Pfam" id="PF01547">
    <property type="entry name" value="SBP_bac_1"/>
    <property type="match status" value="1"/>
</dbReference>
<evidence type="ECO:0000313" key="7">
    <source>
        <dbReference type="EMBL" id="QQE75365.1"/>
    </source>
</evidence>
<evidence type="ECO:0000256" key="6">
    <source>
        <dbReference type="SAM" id="SignalP"/>
    </source>
</evidence>
<evidence type="ECO:0000256" key="1">
    <source>
        <dbReference type="ARBA" id="ARBA00022475"/>
    </source>
</evidence>
<proteinExistence type="predicted"/>
<feature type="chain" id="PRO_5032326012" evidence="6">
    <location>
        <begin position="30"/>
        <end position="457"/>
    </location>
</feature>
<dbReference type="KEGG" id="bcop:JD108_05430"/>
<gene>
    <name evidence="7" type="ORF">JD108_05430</name>
    <name evidence="8" type="ORF">KDJ56_05110</name>
</gene>
<organism evidence="7 9">
    <name type="scientific">Brevibacillus composti</name>
    <dbReference type="NCBI Taxonomy" id="2796470"/>
    <lineage>
        <taxon>Bacteria</taxon>
        <taxon>Bacillati</taxon>
        <taxon>Bacillota</taxon>
        <taxon>Bacilli</taxon>
        <taxon>Bacillales</taxon>
        <taxon>Paenibacillaceae</taxon>
        <taxon>Brevibacillus</taxon>
    </lineage>
</organism>
<dbReference type="InterPro" id="IPR006059">
    <property type="entry name" value="SBP"/>
</dbReference>
<sequence>MKRKRSFSLFSSALLSLSLLLAACTGQQANTGQPTTSGEPSNSPAPAEQIELKMGYYSDPPTQKKMEELLAKFMAKHPNIKITTETGPHAQFFQKLNTQIAGGTAPDLWLSDGVKVFEFAERGAVKDLRELIERDLKPEEYYGIEANRGPGGEIWGVPQGLQIGVLYYNKALFDKAQLKYPQADWTWDQVKEAAELLTIDANGKNAKDPAFDAKKVSEYGFTIFGNAIGVSRGWFPLMKAYGGGVLDSSLQKAVLDSPENQQAIQWMVDGMQKGIFPDPVDLQSFQDPFKPFLSGVSAMQIDIYAARVKMRDAGLQFDVVPLPAGPTGKRFAPSIANSWVISKSADEKKTQAAWEWIKYWATDDEAQKEWASLGEAIPVKKTVAEAVLTSDTSLNAKAYLDSLEFAGTLDANAVFGEWRKQFEDQMLPVFSGQMSVEQGLKNTNEAIQKVLDEFYKK</sequence>
<reference evidence="7 9" key="1">
    <citation type="submission" date="2020-12" db="EMBL/GenBank/DDBJ databases">
        <title>strain FJAT-54423T represents a novel species of the genus Brevibacillus.</title>
        <authorList>
            <person name="Tang R."/>
        </authorList>
    </citation>
    <scope>NUCLEOTIDE SEQUENCE [LARGE SCALE GENOMIC DNA]</scope>
    <source>
        <strain evidence="7 9">FJAT-54423</strain>
    </source>
</reference>
<dbReference type="AlphaFoldDB" id="A0A7T5EML1"/>
<keyword evidence="3" id="KW-0472">Membrane</keyword>
<evidence type="ECO:0000313" key="8">
    <source>
        <dbReference type="EMBL" id="QUO42391.1"/>
    </source>
</evidence>
<dbReference type="InterPro" id="IPR050490">
    <property type="entry name" value="Bact_solute-bd_prot1"/>
</dbReference>